<dbReference type="PRINTS" id="PR00087">
    <property type="entry name" value="LIPOXYGENASE"/>
</dbReference>
<feature type="domain" description="PLAT" evidence="6">
    <location>
        <begin position="11"/>
        <end position="134"/>
    </location>
</feature>
<keyword evidence="2" id="KW-0223">Dioxygenase</keyword>
<dbReference type="InterPro" id="IPR013819">
    <property type="entry name" value="LipOase_C"/>
</dbReference>
<dbReference type="PANTHER" id="PTHR11771">
    <property type="entry name" value="LIPOXYGENASE"/>
    <property type="match status" value="1"/>
</dbReference>
<dbReference type="Pfam" id="PF00305">
    <property type="entry name" value="Lipoxygenase"/>
    <property type="match status" value="1"/>
</dbReference>
<keyword evidence="1" id="KW-0479">Metal-binding</keyword>
<protein>
    <submittedName>
        <fullName evidence="8">Uncharacterized protein</fullName>
    </submittedName>
</protein>
<feature type="domain" description="Lipoxygenase" evidence="7">
    <location>
        <begin position="128"/>
        <end position="680"/>
    </location>
</feature>
<dbReference type="InterPro" id="IPR036226">
    <property type="entry name" value="LipOase_C_sf"/>
</dbReference>
<evidence type="ECO:0000256" key="1">
    <source>
        <dbReference type="ARBA" id="ARBA00022723"/>
    </source>
</evidence>
<dbReference type="Pfam" id="PF01477">
    <property type="entry name" value="PLAT"/>
    <property type="match status" value="1"/>
</dbReference>
<comment type="caution">
    <text evidence="5">Lacks conserved residue(s) required for the propagation of feature annotation.</text>
</comment>
<dbReference type="InterPro" id="IPR000907">
    <property type="entry name" value="LipOase"/>
</dbReference>
<keyword evidence="9" id="KW-1185">Reference proteome</keyword>
<evidence type="ECO:0000256" key="2">
    <source>
        <dbReference type="ARBA" id="ARBA00022964"/>
    </source>
</evidence>
<dbReference type="InterPro" id="IPR001024">
    <property type="entry name" value="PLAT/LH2_dom"/>
</dbReference>
<evidence type="ECO:0000259" key="7">
    <source>
        <dbReference type="PROSITE" id="PS51393"/>
    </source>
</evidence>
<dbReference type="GO" id="GO:0046872">
    <property type="term" value="F:metal ion binding"/>
    <property type="evidence" value="ECO:0007669"/>
    <property type="project" value="UniProtKB-KW"/>
</dbReference>
<reference evidence="8" key="1">
    <citation type="journal article" date="2023" name="Mol. Biol. Evol.">
        <title>Third-Generation Sequencing Reveals the Adaptive Role of the Epigenome in Three Deep-Sea Polychaetes.</title>
        <authorList>
            <person name="Perez M."/>
            <person name="Aroh O."/>
            <person name="Sun Y."/>
            <person name="Lan Y."/>
            <person name="Juniper S.K."/>
            <person name="Young C.R."/>
            <person name="Angers B."/>
            <person name="Qian P.Y."/>
        </authorList>
    </citation>
    <scope>NUCLEOTIDE SEQUENCE</scope>
    <source>
        <strain evidence="8">P08H-3</strain>
    </source>
</reference>
<comment type="caution">
    <text evidence="8">The sequence shown here is derived from an EMBL/GenBank/DDBJ whole genome shotgun (WGS) entry which is preliminary data.</text>
</comment>
<dbReference type="GO" id="GO:0016702">
    <property type="term" value="F:oxidoreductase activity, acting on single donors with incorporation of molecular oxygen, incorporation of two atoms of oxygen"/>
    <property type="evidence" value="ECO:0007669"/>
    <property type="project" value="InterPro"/>
</dbReference>
<sequence length="680" mass="78964">MGNCCTVEGAIDHWIYVKTGDHKEPKTNVKLYMILYDKKDNQSAEIPIMLSFPNEFDRGYSEVFQAPPLGASFDDLQRIELWREVSTDVQEHVQDWYCEVIIVNDRRFDRWFHFPVQRWVKPNHHYKIMLYDCLLPQFDPNIDQRQTELQERREVYQYGQTAVDLPVQVRLLPADEQFSDEFKWDLMTSKEQYIRNAQMPVQLHKAQPEYWNDLEELIDFYQDGWFPKPVGVTEWGNDIYFGAQRIVGCNPTQIRICTSLPENMGVTAEMLKPYLEGWTLKQIIGAKRLFYVDLSILNDLPTKDNMPICSPIALFVVNGEKRLVPIAIQLYQDIAPNNPVFLPNDSPFTWLLAKMWFNHADASVHMALTHFAFTHLLMEGVYISIQRHLSPSHPVYKMLVPHFLFLLSINARGLDQLLSPSGWVDQVTSLGREGMFELIRRGITDWRIDVHGNFPKELESRGVLDIRILPSYAYRDDGLLLHKAIDIYVNKILRNHYSTRDRLQQDSEIQNWAAELAVGKDDGGVGINGLPHGGRFETLSDVALVCVSLIFNCTVQHAAVNFSQYEQYAFPPNYPLLLNGEPPTDKLTKTEEDVTDILPDKLTTLDTMAIMKLWTSRGSKSLGEWDFKFQYDPVALEAEKEFQRELLRILSIIKQRNEERDIFYKYPYLEPDLIPNSISI</sequence>
<dbReference type="InterPro" id="IPR020834">
    <property type="entry name" value="LipOase_CS"/>
</dbReference>
<dbReference type="Proteomes" id="UP001208570">
    <property type="component" value="Unassembled WGS sequence"/>
</dbReference>
<dbReference type="PROSITE" id="PS51393">
    <property type="entry name" value="LIPOXYGENASE_3"/>
    <property type="match status" value="1"/>
</dbReference>
<keyword evidence="4" id="KW-0443">Lipid metabolism</keyword>
<dbReference type="PROSITE" id="PS50095">
    <property type="entry name" value="PLAT"/>
    <property type="match status" value="1"/>
</dbReference>
<evidence type="ECO:0000256" key="4">
    <source>
        <dbReference type="ARBA" id="ARBA00023098"/>
    </source>
</evidence>
<dbReference type="EMBL" id="JAODUP010000003">
    <property type="protein sequence ID" value="KAK2170403.1"/>
    <property type="molecule type" value="Genomic_DNA"/>
</dbReference>
<evidence type="ECO:0000256" key="3">
    <source>
        <dbReference type="ARBA" id="ARBA00023002"/>
    </source>
</evidence>
<evidence type="ECO:0000313" key="8">
    <source>
        <dbReference type="EMBL" id="KAK2170403.1"/>
    </source>
</evidence>
<evidence type="ECO:0000256" key="5">
    <source>
        <dbReference type="PROSITE-ProRule" id="PRU00152"/>
    </source>
</evidence>
<dbReference type="Gene3D" id="3.10.450.60">
    <property type="match status" value="1"/>
</dbReference>
<proteinExistence type="predicted"/>
<name>A0AAD9KF05_9ANNE</name>
<dbReference type="InterPro" id="IPR036392">
    <property type="entry name" value="PLAT/LH2_dom_sf"/>
</dbReference>
<dbReference type="Gene3D" id="2.40.180.10">
    <property type="entry name" value="Catalase core domain"/>
    <property type="match status" value="1"/>
</dbReference>
<accession>A0AAD9KF05</accession>
<dbReference type="PROSITE" id="PS00081">
    <property type="entry name" value="LIPOXYGENASE_2"/>
    <property type="match status" value="1"/>
</dbReference>
<gene>
    <name evidence="8" type="ORF">LSH36_3g24017</name>
</gene>
<evidence type="ECO:0000259" key="6">
    <source>
        <dbReference type="PROSITE" id="PS50095"/>
    </source>
</evidence>
<dbReference type="SUPFAM" id="SSF49723">
    <property type="entry name" value="Lipase/lipooxygenase domain (PLAT/LH2 domain)"/>
    <property type="match status" value="1"/>
</dbReference>
<dbReference type="GO" id="GO:0034440">
    <property type="term" value="P:lipid oxidation"/>
    <property type="evidence" value="ECO:0007669"/>
    <property type="project" value="InterPro"/>
</dbReference>
<dbReference type="SUPFAM" id="SSF48484">
    <property type="entry name" value="Lipoxigenase"/>
    <property type="match status" value="1"/>
</dbReference>
<dbReference type="Gene3D" id="1.20.245.10">
    <property type="entry name" value="Lipoxygenase-1, Domain 5"/>
    <property type="match status" value="1"/>
</dbReference>
<organism evidence="8 9">
    <name type="scientific">Paralvinella palmiformis</name>
    <dbReference type="NCBI Taxonomy" id="53620"/>
    <lineage>
        <taxon>Eukaryota</taxon>
        <taxon>Metazoa</taxon>
        <taxon>Spiralia</taxon>
        <taxon>Lophotrochozoa</taxon>
        <taxon>Annelida</taxon>
        <taxon>Polychaeta</taxon>
        <taxon>Sedentaria</taxon>
        <taxon>Canalipalpata</taxon>
        <taxon>Terebellida</taxon>
        <taxon>Terebelliformia</taxon>
        <taxon>Alvinellidae</taxon>
        <taxon>Paralvinella</taxon>
    </lineage>
</organism>
<keyword evidence="3" id="KW-0560">Oxidoreductase</keyword>
<dbReference type="AlphaFoldDB" id="A0AAD9KF05"/>
<evidence type="ECO:0000313" key="9">
    <source>
        <dbReference type="Proteomes" id="UP001208570"/>
    </source>
</evidence>